<dbReference type="SUPFAM" id="SSF51679">
    <property type="entry name" value="Bacterial luciferase-like"/>
    <property type="match status" value="1"/>
</dbReference>
<evidence type="ECO:0000256" key="1">
    <source>
        <dbReference type="ARBA" id="ARBA00022630"/>
    </source>
</evidence>
<dbReference type="GO" id="GO:0008726">
    <property type="term" value="F:alkanesulfonate monooxygenase activity"/>
    <property type="evidence" value="ECO:0007669"/>
    <property type="project" value="TreeGrafter"/>
</dbReference>
<evidence type="ECO:0000256" key="4">
    <source>
        <dbReference type="ARBA" id="ARBA00023033"/>
    </source>
</evidence>
<dbReference type="Pfam" id="PF00296">
    <property type="entry name" value="Bac_luciferase"/>
    <property type="match status" value="1"/>
</dbReference>
<evidence type="ECO:0000259" key="5">
    <source>
        <dbReference type="Pfam" id="PF00296"/>
    </source>
</evidence>
<feature type="domain" description="Luciferase-like" evidence="5">
    <location>
        <begin position="16"/>
        <end position="243"/>
    </location>
</feature>
<evidence type="ECO:0000313" key="6">
    <source>
        <dbReference type="EMBL" id="SUZ74210.1"/>
    </source>
</evidence>
<dbReference type="PANTHER" id="PTHR42847">
    <property type="entry name" value="ALKANESULFONATE MONOOXYGENASE"/>
    <property type="match status" value="1"/>
</dbReference>
<dbReference type="AlphaFoldDB" id="A0A381Q573"/>
<dbReference type="GO" id="GO:0046306">
    <property type="term" value="P:alkanesulfonate catabolic process"/>
    <property type="evidence" value="ECO:0007669"/>
    <property type="project" value="TreeGrafter"/>
</dbReference>
<dbReference type="InterPro" id="IPR011251">
    <property type="entry name" value="Luciferase-like_dom"/>
</dbReference>
<reference evidence="6" key="1">
    <citation type="submission" date="2018-05" db="EMBL/GenBank/DDBJ databases">
        <authorList>
            <person name="Lanie J.A."/>
            <person name="Ng W.-L."/>
            <person name="Kazmierczak K.M."/>
            <person name="Andrzejewski T.M."/>
            <person name="Davidsen T.M."/>
            <person name="Wayne K.J."/>
            <person name="Tettelin H."/>
            <person name="Glass J.I."/>
            <person name="Rusch D."/>
            <person name="Podicherti R."/>
            <person name="Tsui H.-C.T."/>
            <person name="Winkler M.E."/>
        </authorList>
    </citation>
    <scope>NUCLEOTIDE SEQUENCE</scope>
</reference>
<sequence>MMQVGVNVAVNSDTVDIGAFAKRAEDLGFQSLWMAEHPIIPVHTTSKYGGTPDGSIPPSMSDMADPFVCLAIASATTNKIMLGTSICLVPEHNPLVQAKQIAALDFHSGGRFIFGIGTGWLREETEIMGGDFDHRWTQARESIEAMKEMWTKDEAEYHGRYYDFPKVRVNPKPAQKPHPPVFLGGAATNVFKRVVTYGDGWMPVRATPESVRAGRASLDELADAAGRDPKSIQILIYGASSRDEIDQMEEAGADMATVRLPSTAPGEAIPGLEHLAEEMLV</sequence>
<keyword evidence="1" id="KW-0285">Flavoprotein</keyword>
<dbReference type="EMBL" id="UINC01001204">
    <property type="protein sequence ID" value="SUZ74210.1"/>
    <property type="molecule type" value="Genomic_DNA"/>
</dbReference>
<dbReference type="InterPro" id="IPR050172">
    <property type="entry name" value="SsuD_RutA_monooxygenase"/>
</dbReference>
<dbReference type="InterPro" id="IPR019921">
    <property type="entry name" value="Lucif-like_OxRdtase_Rv2161c"/>
</dbReference>
<dbReference type="Gene3D" id="3.20.20.30">
    <property type="entry name" value="Luciferase-like domain"/>
    <property type="match status" value="1"/>
</dbReference>
<dbReference type="NCBIfam" id="TIGR03619">
    <property type="entry name" value="F420_Rv2161c"/>
    <property type="match status" value="1"/>
</dbReference>
<organism evidence="6">
    <name type="scientific">marine metagenome</name>
    <dbReference type="NCBI Taxonomy" id="408172"/>
    <lineage>
        <taxon>unclassified sequences</taxon>
        <taxon>metagenomes</taxon>
        <taxon>ecological metagenomes</taxon>
    </lineage>
</organism>
<keyword evidence="4" id="KW-0503">Monooxygenase</keyword>
<name>A0A381Q573_9ZZZZ</name>
<accession>A0A381Q573</accession>
<evidence type="ECO:0000256" key="2">
    <source>
        <dbReference type="ARBA" id="ARBA00022643"/>
    </source>
</evidence>
<protein>
    <recommendedName>
        <fullName evidence="5">Luciferase-like domain-containing protein</fullName>
    </recommendedName>
</protein>
<keyword evidence="3" id="KW-0560">Oxidoreductase</keyword>
<gene>
    <name evidence="6" type="ORF">METZ01_LOCUS27064</name>
</gene>
<keyword evidence="2" id="KW-0288">FMN</keyword>
<dbReference type="InterPro" id="IPR036661">
    <property type="entry name" value="Luciferase-like_sf"/>
</dbReference>
<dbReference type="PANTHER" id="PTHR42847:SF4">
    <property type="entry name" value="ALKANESULFONATE MONOOXYGENASE-RELATED"/>
    <property type="match status" value="1"/>
</dbReference>
<evidence type="ECO:0000256" key="3">
    <source>
        <dbReference type="ARBA" id="ARBA00023002"/>
    </source>
</evidence>
<proteinExistence type="predicted"/>